<dbReference type="PANTHER" id="PTHR32133">
    <property type="entry name" value="OS07G0120400 PROTEIN"/>
    <property type="match status" value="1"/>
</dbReference>
<protein>
    <recommendedName>
        <fullName evidence="3">F-box domain-containing protein</fullName>
    </recommendedName>
</protein>
<dbReference type="AlphaFoldDB" id="A0AAD8S158"/>
<evidence type="ECO:0000313" key="2">
    <source>
        <dbReference type="Proteomes" id="UP001231189"/>
    </source>
</evidence>
<dbReference type="PANTHER" id="PTHR32133:SF386">
    <property type="entry name" value="F-BOX DOMAIN-CONTAINING PROTEIN"/>
    <property type="match status" value="1"/>
</dbReference>
<evidence type="ECO:0000313" key="1">
    <source>
        <dbReference type="EMBL" id="KAK1642087.1"/>
    </source>
</evidence>
<dbReference type="SUPFAM" id="SSF81383">
    <property type="entry name" value="F-box domain"/>
    <property type="match status" value="1"/>
</dbReference>
<evidence type="ECO:0008006" key="3">
    <source>
        <dbReference type="Google" id="ProtNLM"/>
    </source>
</evidence>
<gene>
    <name evidence="1" type="ORF">QYE76_059892</name>
</gene>
<dbReference type="Proteomes" id="UP001231189">
    <property type="component" value="Unassembled WGS sequence"/>
</dbReference>
<dbReference type="InterPro" id="IPR036047">
    <property type="entry name" value="F-box-like_dom_sf"/>
</dbReference>
<keyword evidence="2" id="KW-1185">Reference proteome</keyword>
<name>A0AAD8S158_LOLMU</name>
<reference evidence="1" key="1">
    <citation type="submission" date="2023-07" db="EMBL/GenBank/DDBJ databases">
        <title>A chromosome-level genome assembly of Lolium multiflorum.</title>
        <authorList>
            <person name="Chen Y."/>
            <person name="Copetti D."/>
            <person name="Kolliker R."/>
            <person name="Studer B."/>
        </authorList>
    </citation>
    <scope>NUCLEOTIDE SEQUENCE</scope>
    <source>
        <strain evidence="1">02402/16</strain>
        <tissue evidence="1">Leaf</tissue>
    </source>
</reference>
<accession>A0AAD8S158</accession>
<dbReference type="EMBL" id="JAUUTY010000004">
    <property type="protein sequence ID" value="KAK1642087.1"/>
    <property type="molecule type" value="Genomic_DNA"/>
</dbReference>
<sequence>MPPPPPPQNPALPEELIEDIFIRLPADEPEFLVRASLANKHWLGLLTGHRFRGRYHDFHGSPPMLGFLYSWPPDHAPKKKNNIPYFVPTTKFNTRIPDEREDAVSKYSTWDCRHGRVLFCDMDMVPMQLTVWNPMTGCRTSIRAPVDYHSQRAAVACAVSGCDHRACHEGPFRVVFVSLGYGDGGCVAYAHVSLPEMGEWSQECSTLDLEADDASIVDKPSVFIQDAFYFMLTYDYDEDDDDDDGDDDDGVDEIVILKYDLAFNCLSLVIAPPVEAGLACDAILMAMEDGNLGFAYVDRLILNLWSRQMGSSGAAAWSQRRVIDLKELLPIQNPKKRIRLIGSVECHDIIFVTTDVGIYEINIKSLQWKKLWKREDYRALFPYMSFNNPRG</sequence>
<comment type="caution">
    <text evidence="1">The sequence shown here is derived from an EMBL/GenBank/DDBJ whole genome shotgun (WGS) entry which is preliminary data.</text>
</comment>
<organism evidence="1 2">
    <name type="scientific">Lolium multiflorum</name>
    <name type="common">Italian ryegrass</name>
    <name type="synonym">Lolium perenne subsp. multiflorum</name>
    <dbReference type="NCBI Taxonomy" id="4521"/>
    <lineage>
        <taxon>Eukaryota</taxon>
        <taxon>Viridiplantae</taxon>
        <taxon>Streptophyta</taxon>
        <taxon>Embryophyta</taxon>
        <taxon>Tracheophyta</taxon>
        <taxon>Spermatophyta</taxon>
        <taxon>Magnoliopsida</taxon>
        <taxon>Liliopsida</taxon>
        <taxon>Poales</taxon>
        <taxon>Poaceae</taxon>
        <taxon>BOP clade</taxon>
        <taxon>Pooideae</taxon>
        <taxon>Poodae</taxon>
        <taxon>Poeae</taxon>
        <taxon>Poeae Chloroplast Group 2 (Poeae type)</taxon>
        <taxon>Loliodinae</taxon>
        <taxon>Loliinae</taxon>
        <taxon>Lolium</taxon>
    </lineage>
</organism>
<proteinExistence type="predicted"/>